<dbReference type="SUPFAM" id="SSF51161">
    <property type="entry name" value="Trimeric LpxA-like enzymes"/>
    <property type="match status" value="1"/>
</dbReference>
<dbReference type="InterPro" id="IPR056818">
    <property type="entry name" value="GlmU/GlgC-like_hexapep"/>
</dbReference>
<protein>
    <recommendedName>
        <fullName evidence="9">Glucose-1-phosphate adenylyltransferase</fullName>
        <ecNumber evidence="9">2.7.7.27</ecNumber>
    </recommendedName>
    <alternativeName>
        <fullName evidence="9">ADP-glucose pyrophosphorylase</fullName>
        <shortName evidence="9">ADPGlc PPase</shortName>
    </alternativeName>
    <alternativeName>
        <fullName evidence="9">ADP-glucose synthase</fullName>
    </alternativeName>
</protein>
<name>A0A4Y8PYP9_9BACL</name>
<organism evidence="12 13">
    <name type="scientific">Paenibacillus athensensis</name>
    <dbReference type="NCBI Taxonomy" id="1967502"/>
    <lineage>
        <taxon>Bacteria</taxon>
        <taxon>Bacillati</taxon>
        <taxon>Bacillota</taxon>
        <taxon>Bacilli</taxon>
        <taxon>Bacillales</taxon>
        <taxon>Paenibacillaceae</taxon>
        <taxon>Paenibacillus</taxon>
    </lineage>
</organism>
<dbReference type="RefSeq" id="WP_407946135.1">
    <property type="nucleotide sequence ID" value="NZ_MYFO02000014.1"/>
</dbReference>
<dbReference type="InterPro" id="IPR011831">
    <property type="entry name" value="ADP-Glc_PPase"/>
</dbReference>
<evidence type="ECO:0000313" key="12">
    <source>
        <dbReference type="EMBL" id="TFE86426.1"/>
    </source>
</evidence>
<dbReference type="UniPathway" id="UPA00164"/>
<comment type="function">
    <text evidence="9">Involved in the biosynthesis of ADP-glucose, a building block required for the elongation reactions to produce glycogen. Catalyzes the reaction between ATP and alpha-D-glucose 1-phosphate (G1P) to produce pyrophosphate and ADP-Glc.</text>
</comment>
<dbReference type="EC" id="2.7.7.27" evidence="9"/>
<evidence type="ECO:0000259" key="11">
    <source>
        <dbReference type="Pfam" id="PF24894"/>
    </source>
</evidence>
<evidence type="ECO:0000256" key="5">
    <source>
        <dbReference type="ARBA" id="ARBA00022741"/>
    </source>
</evidence>
<dbReference type="InterPro" id="IPR029044">
    <property type="entry name" value="Nucleotide-diphossugar_trans"/>
</dbReference>
<evidence type="ECO:0000256" key="3">
    <source>
        <dbReference type="ARBA" id="ARBA00022679"/>
    </source>
</evidence>
<keyword evidence="7 9" id="KW-0320">Glycogen biosynthesis</keyword>
<evidence type="ECO:0000256" key="1">
    <source>
        <dbReference type="ARBA" id="ARBA00010443"/>
    </source>
</evidence>
<proteinExistence type="inferred from homology"/>
<evidence type="ECO:0000256" key="7">
    <source>
        <dbReference type="ARBA" id="ARBA00023056"/>
    </source>
</evidence>
<dbReference type="InterPro" id="IPR011004">
    <property type="entry name" value="Trimer_LpxA-like_sf"/>
</dbReference>
<evidence type="ECO:0000259" key="10">
    <source>
        <dbReference type="Pfam" id="PF00483"/>
    </source>
</evidence>
<dbReference type="InterPro" id="IPR005835">
    <property type="entry name" value="NTP_transferase_dom"/>
</dbReference>
<keyword evidence="13" id="KW-1185">Reference proteome</keyword>
<keyword evidence="2 9" id="KW-0321">Glycogen metabolism</keyword>
<feature type="binding site" evidence="9">
    <location>
        <position position="163"/>
    </location>
    <ligand>
        <name>alpha-D-glucose 1-phosphate</name>
        <dbReference type="ChEBI" id="CHEBI:58601"/>
    </ligand>
</feature>
<gene>
    <name evidence="9" type="primary">glgC</name>
    <name evidence="12" type="ORF">B5M42_14790</name>
</gene>
<dbReference type="AlphaFoldDB" id="A0A4Y8PYP9"/>
<feature type="binding site" evidence="9">
    <location>
        <position position="98"/>
    </location>
    <ligand>
        <name>alpha-D-glucose 1-phosphate</name>
        <dbReference type="ChEBI" id="CHEBI:58601"/>
    </ligand>
</feature>
<dbReference type="Pfam" id="PF00483">
    <property type="entry name" value="NTP_transferase"/>
    <property type="match status" value="1"/>
</dbReference>
<comment type="subunit">
    <text evidence="9">Homotetramer.</text>
</comment>
<evidence type="ECO:0000256" key="2">
    <source>
        <dbReference type="ARBA" id="ARBA00022600"/>
    </source>
</evidence>
<comment type="similarity">
    <text evidence="1 9">Belongs to the bacterial/plant glucose-1-phosphate adenylyltransferase family.</text>
</comment>
<sequence>MNKQECVAMLLAGGEGRRLGELTAQLAKPAVPFGGKYRIVDFALSNCRNSGITSIGVLTQYRPEVLNAHIGRGEAWGLGEAGGGATILERRQGAADAYAGTADAIYQNLDYLRRLDAQYVLIVSGDHIYQMDYRPMLERHKASGAHVTIAVTPVRPEEASRFGIMSTDEDGRVTDFVEKPERPASNLASMGVYIFNRDVLEACLERDAREPGSQRDFGRDVIPALLREGAPLAAYRFYGYWKDVGTVESLWAAHMDLLGPTPKLQWDEYEWPVATKRHKQPASFLGPQAALVLSRIGDGVRVHGHVQRSVLSDGVKVGAGSRIVNSVIMPGARIGDGVVVQNAIIGAGAVLQDGVTVGEPDGAGVTLIGPKRVIARRPAAQPMVAASARTRWTFA</sequence>
<dbReference type="Gene3D" id="2.160.10.10">
    <property type="entry name" value="Hexapeptide repeat proteins"/>
    <property type="match status" value="1"/>
</dbReference>
<accession>A0A4Y8PYP9</accession>
<keyword evidence="4 9" id="KW-0548">Nucleotidyltransferase</keyword>
<dbReference type="HAMAP" id="MF_00624">
    <property type="entry name" value="GlgC"/>
    <property type="match status" value="1"/>
</dbReference>
<dbReference type="GO" id="GO:0005978">
    <property type="term" value="P:glycogen biosynthetic process"/>
    <property type="evidence" value="ECO:0007669"/>
    <property type="project" value="UniProtKB-UniRule"/>
</dbReference>
<feature type="domain" description="Glucose-1-phosphate adenylyltransferase/Bifunctional protein GlmU-like C-terminal hexapeptide" evidence="11">
    <location>
        <begin position="290"/>
        <end position="359"/>
    </location>
</feature>
<keyword evidence="6 9" id="KW-0067">ATP-binding</keyword>
<dbReference type="PROSITE" id="PS00810">
    <property type="entry name" value="ADP_GLC_PYROPHOSPH_3"/>
    <property type="match status" value="1"/>
</dbReference>
<evidence type="ECO:0000256" key="4">
    <source>
        <dbReference type="ARBA" id="ARBA00022695"/>
    </source>
</evidence>
<feature type="binding site" evidence="9">
    <location>
        <begin position="178"/>
        <end position="179"/>
    </location>
    <ligand>
        <name>alpha-D-glucose 1-phosphate</name>
        <dbReference type="ChEBI" id="CHEBI:58601"/>
    </ligand>
</feature>
<feature type="site" description="Could play a key role in the communication between the regulatory and the substrate sites" evidence="9">
    <location>
        <position position="60"/>
    </location>
</feature>
<dbReference type="CDD" id="cd02508">
    <property type="entry name" value="ADP_Glucose_PP"/>
    <property type="match status" value="1"/>
</dbReference>
<dbReference type="Pfam" id="PF24894">
    <property type="entry name" value="Hexapep_GlmU"/>
    <property type="match status" value="1"/>
</dbReference>
<dbReference type="Proteomes" id="UP000298246">
    <property type="component" value="Unassembled WGS sequence"/>
</dbReference>
<dbReference type="PANTHER" id="PTHR43523">
    <property type="entry name" value="GLUCOSE-1-PHOSPHATE ADENYLYLTRANSFERASE-RELATED"/>
    <property type="match status" value="1"/>
</dbReference>
<dbReference type="PANTHER" id="PTHR43523:SF2">
    <property type="entry name" value="GLUCOSE-1-PHOSPHATE ADENYLYLTRANSFERASE"/>
    <property type="match status" value="1"/>
</dbReference>
<keyword evidence="8 9" id="KW-0119">Carbohydrate metabolism</keyword>
<dbReference type="InterPro" id="IPR005836">
    <property type="entry name" value="ADP_Glu_pyroP_CS"/>
</dbReference>
<comment type="caution">
    <text evidence="9">Lacks conserved residue(s) required for the propagation of feature annotation.</text>
</comment>
<dbReference type="GO" id="GO:0008878">
    <property type="term" value="F:glucose-1-phosphate adenylyltransferase activity"/>
    <property type="evidence" value="ECO:0007669"/>
    <property type="project" value="UniProtKB-UniRule"/>
</dbReference>
<dbReference type="SUPFAM" id="SSF53448">
    <property type="entry name" value="Nucleotide-diphospho-sugar transferases"/>
    <property type="match status" value="1"/>
</dbReference>
<evidence type="ECO:0000256" key="8">
    <source>
        <dbReference type="ARBA" id="ARBA00023277"/>
    </source>
</evidence>
<evidence type="ECO:0000256" key="9">
    <source>
        <dbReference type="HAMAP-Rule" id="MF_00624"/>
    </source>
</evidence>
<reference evidence="12 13" key="1">
    <citation type="submission" date="2017-03" db="EMBL/GenBank/DDBJ databases">
        <title>Isolation of Levoglucosan Utilizing Bacteria.</title>
        <authorList>
            <person name="Arya A.S."/>
        </authorList>
    </citation>
    <scope>NUCLEOTIDE SEQUENCE [LARGE SCALE GENOMIC DNA]</scope>
    <source>
        <strain evidence="12 13">MEC069</strain>
    </source>
</reference>
<evidence type="ECO:0000256" key="6">
    <source>
        <dbReference type="ARBA" id="ARBA00022840"/>
    </source>
</evidence>
<comment type="pathway">
    <text evidence="9">Glycan biosynthesis; glycogen biosynthesis.</text>
</comment>
<keyword evidence="3 9" id="KW-0808">Transferase</keyword>
<dbReference type="InterPro" id="IPR023049">
    <property type="entry name" value="GlgC_bac"/>
</dbReference>
<dbReference type="CDD" id="cd04651">
    <property type="entry name" value="LbH_G1P_AT_C"/>
    <property type="match status" value="1"/>
</dbReference>
<dbReference type="Gene3D" id="3.90.550.10">
    <property type="entry name" value="Spore Coat Polysaccharide Biosynthesis Protein SpsA, Chain A"/>
    <property type="match status" value="1"/>
</dbReference>
<evidence type="ECO:0000313" key="13">
    <source>
        <dbReference type="Proteomes" id="UP000298246"/>
    </source>
</evidence>
<dbReference type="NCBIfam" id="NF003670">
    <property type="entry name" value="PRK05293.1"/>
    <property type="match status" value="1"/>
</dbReference>
<feature type="binding site" evidence="9">
    <location>
        <position position="189"/>
    </location>
    <ligand>
        <name>alpha-D-glucose 1-phosphate</name>
        <dbReference type="ChEBI" id="CHEBI:58601"/>
    </ligand>
</feature>
<dbReference type="EMBL" id="MYFO01000019">
    <property type="protein sequence ID" value="TFE86426.1"/>
    <property type="molecule type" value="Genomic_DNA"/>
</dbReference>
<comment type="catalytic activity">
    <reaction evidence="9">
        <text>alpha-D-glucose 1-phosphate + ATP + H(+) = ADP-alpha-D-glucose + diphosphate</text>
        <dbReference type="Rhea" id="RHEA:12120"/>
        <dbReference type="ChEBI" id="CHEBI:15378"/>
        <dbReference type="ChEBI" id="CHEBI:30616"/>
        <dbReference type="ChEBI" id="CHEBI:33019"/>
        <dbReference type="ChEBI" id="CHEBI:57498"/>
        <dbReference type="ChEBI" id="CHEBI:58601"/>
        <dbReference type="EC" id="2.7.7.27"/>
    </reaction>
</comment>
<comment type="caution">
    <text evidence="12">The sequence shown here is derived from an EMBL/GenBank/DDBJ whole genome shotgun (WGS) entry which is preliminary data.</text>
</comment>
<keyword evidence="5 9" id="KW-0547">Nucleotide-binding</keyword>
<feature type="domain" description="Nucleotidyl transferase" evidence="10">
    <location>
        <begin position="8"/>
        <end position="257"/>
    </location>
</feature>
<dbReference type="GO" id="GO:0005524">
    <property type="term" value="F:ATP binding"/>
    <property type="evidence" value="ECO:0007669"/>
    <property type="project" value="UniProtKB-KW"/>
</dbReference>